<dbReference type="NCBIfam" id="TIGR04057">
    <property type="entry name" value="SusC_RagA_signa"/>
    <property type="match status" value="1"/>
</dbReference>
<dbReference type="InterPro" id="IPR000531">
    <property type="entry name" value="Beta-barrel_TonB"/>
</dbReference>
<evidence type="ECO:0000256" key="1">
    <source>
        <dbReference type="ARBA" id="ARBA00004571"/>
    </source>
</evidence>
<keyword evidence="12" id="KW-0675">Receptor</keyword>
<dbReference type="NCBIfam" id="TIGR04056">
    <property type="entry name" value="OMP_RagA_SusC"/>
    <property type="match status" value="1"/>
</dbReference>
<dbReference type="InterPro" id="IPR008969">
    <property type="entry name" value="CarboxyPept-like_regulatory"/>
</dbReference>
<evidence type="ECO:0000256" key="9">
    <source>
        <dbReference type="RuleBase" id="RU003357"/>
    </source>
</evidence>
<comment type="caution">
    <text evidence="12">The sequence shown here is derived from an EMBL/GenBank/DDBJ whole genome shotgun (WGS) entry which is preliminary data.</text>
</comment>
<dbReference type="RefSeq" id="WP_248479333.1">
    <property type="nucleotide sequence ID" value="NZ_JALPRF010000004.1"/>
</dbReference>
<dbReference type="InterPro" id="IPR036942">
    <property type="entry name" value="Beta-barrel_TonB_sf"/>
</dbReference>
<dbReference type="Pfam" id="PF00593">
    <property type="entry name" value="TonB_dep_Rec_b-barrel"/>
    <property type="match status" value="1"/>
</dbReference>
<dbReference type="PROSITE" id="PS52016">
    <property type="entry name" value="TONB_DEPENDENT_REC_3"/>
    <property type="match status" value="1"/>
</dbReference>
<evidence type="ECO:0000256" key="8">
    <source>
        <dbReference type="PROSITE-ProRule" id="PRU01360"/>
    </source>
</evidence>
<dbReference type="EMBL" id="JALPRF010000004">
    <property type="protein sequence ID" value="MCK8494750.1"/>
    <property type="molecule type" value="Genomic_DNA"/>
</dbReference>
<sequence>MNIPIHHRMPLTTWSGKQRQLLGLLLFLLNYGLLASSSAFAALNIELTGQVLDEQQKPLPGATVSVVGTTIGTTTDENGKYRLSLPDNYVGRSLAFSYIGYTKKTLVIGQDRTINVTLTADSGQSLDEVVVVGYGRQDKLSVTGAVDQIKSQSIEGKPVTNVLQALQGESPNLIIQQTNFSPGSGVNINIRGLGTLGDNTPLIVIDGIIGGDINLLNPNDIASVSVLKDAGSAAIYGSRSANGVLLITTKGGKLNQKATITYNGSYGIQAPYVGLHKVSAWDNAYYKNMSLINSGLPPIYTPDDIQALKAQGNGDWERQSILQNAPQQLHNISITGGGANSSYLISAGLQDQRSNFVGPSYGYKKYNLRLNQLSVIGKLRVNTILNYVKSSNKSHSNTDWVIFADADRVPLNYSFQDAAGNYLTNPVASQYNVKSVLEQGGSYLSDNDQFFGNLNAELSITKDLKLTGIFGGTQNANNAFFRRLQVNNYPSGVYGNDRTVYDNSFKNSLLNTQLFADYTKRFGAHSIKVLLGASDEHYRSNGFQLQKTLTDPALGTPTTGTIIDPVNSFNSNSNTNPNTYPSTTETRISSVFGRVNYSFKDRYFLEGNFRQDGSSKFAANRRWGFFPSLSGSWLLTEESFMESVKNTVTNLKVRASYGLVGNQNVNAYQYQTNYFNYANAYGFNNTVVGGAGFGLGNPDLTWEKSAILNVGTDASFFQNKLSLSLDYFNKVTSDILYSRQDIPLLFGAGFPDYNVAKVKNTGWEVSATYNLNTKAVKQSFSVNLADNKNTLLALTYGSEQQISNVDAFGFIRKVGQPITQYWGYKTNGFFQNQADVDNSPKPDGVTVGPGDLKFTDFNGDGKIDDSDKIVLGNPFPRYTFGFTYRLAVKGFDLNLFIQGVGKRDVMLRGETVEPFHYNYGATMYEHQTDFWTPTNQNARYPRLAAIGSPSNTNNWRFGSDVYRYSGAYARLRNVQVGYTIPAAVTQKFGVQRLRVSLIGQNLLTLTQLKFIDPETSEFNNNLNLNASSNSGRNYPLPIFYGFGLDLSL</sequence>
<dbReference type="InterPro" id="IPR023997">
    <property type="entry name" value="TonB-dep_OMP_SusC/RagA_CS"/>
</dbReference>
<dbReference type="Gene3D" id="2.40.170.20">
    <property type="entry name" value="TonB-dependent receptor, beta-barrel domain"/>
    <property type="match status" value="1"/>
</dbReference>
<accession>A0ABT0HTB1</accession>
<comment type="subcellular location">
    <subcellularLocation>
        <location evidence="1 8">Cell outer membrane</location>
        <topology evidence="1 8">Multi-pass membrane protein</topology>
    </subcellularLocation>
</comment>
<evidence type="ECO:0000259" key="10">
    <source>
        <dbReference type="Pfam" id="PF00593"/>
    </source>
</evidence>
<keyword evidence="5 9" id="KW-0798">TonB box</keyword>
<comment type="similarity">
    <text evidence="8 9">Belongs to the TonB-dependent receptor family.</text>
</comment>
<evidence type="ECO:0000256" key="5">
    <source>
        <dbReference type="ARBA" id="ARBA00023077"/>
    </source>
</evidence>
<keyword evidence="7 8" id="KW-0998">Cell outer membrane</keyword>
<dbReference type="Gene3D" id="2.170.130.10">
    <property type="entry name" value="TonB-dependent receptor, plug domain"/>
    <property type="match status" value="1"/>
</dbReference>
<dbReference type="InterPro" id="IPR012910">
    <property type="entry name" value="Plug_dom"/>
</dbReference>
<evidence type="ECO:0000256" key="6">
    <source>
        <dbReference type="ARBA" id="ARBA00023136"/>
    </source>
</evidence>
<keyword evidence="4 8" id="KW-0812">Transmembrane</keyword>
<reference evidence="12 13" key="1">
    <citation type="submission" date="2022-04" db="EMBL/GenBank/DDBJ databases">
        <title>Spirosoma sp. strain RP8 genome sequencing and assembly.</title>
        <authorList>
            <person name="Jung Y."/>
        </authorList>
    </citation>
    <scope>NUCLEOTIDE SEQUENCE [LARGE SCALE GENOMIC DNA]</scope>
    <source>
        <strain evidence="12 13">RP8</strain>
    </source>
</reference>
<dbReference type="Proteomes" id="UP001202180">
    <property type="component" value="Unassembled WGS sequence"/>
</dbReference>
<dbReference type="Pfam" id="PF13715">
    <property type="entry name" value="CarbopepD_reg_2"/>
    <property type="match status" value="1"/>
</dbReference>
<keyword evidence="2 8" id="KW-0813">Transport</keyword>
<evidence type="ECO:0000256" key="4">
    <source>
        <dbReference type="ARBA" id="ARBA00022692"/>
    </source>
</evidence>
<proteinExistence type="inferred from homology"/>
<dbReference type="SUPFAM" id="SSF56935">
    <property type="entry name" value="Porins"/>
    <property type="match status" value="1"/>
</dbReference>
<evidence type="ECO:0000256" key="7">
    <source>
        <dbReference type="ARBA" id="ARBA00023237"/>
    </source>
</evidence>
<evidence type="ECO:0000313" key="13">
    <source>
        <dbReference type="Proteomes" id="UP001202180"/>
    </source>
</evidence>
<dbReference type="Pfam" id="PF07715">
    <property type="entry name" value="Plug"/>
    <property type="match status" value="1"/>
</dbReference>
<keyword evidence="6 8" id="KW-0472">Membrane</keyword>
<dbReference type="InterPro" id="IPR023996">
    <property type="entry name" value="TonB-dep_OMP_SusC/RagA"/>
</dbReference>
<evidence type="ECO:0000259" key="11">
    <source>
        <dbReference type="Pfam" id="PF07715"/>
    </source>
</evidence>
<dbReference type="InterPro" id="IPR039426">
    <property type="entry name" value="TonB-dep_rcpt-like"/>
</dbReference>
<dbReference type="InterPro" id="IPR037066">
    <property type="entry name" value="Plug_dom_sf"/>
</dbReference>
<evidence type="ECO:0000256" key="3">
    <source>
        <dbReference type="ARBA" id="ARBA00022452"/>
    </source>
</evidence>
<organism evidence="12 13">
    <name type="scientific">Spirosoma liriopis</name>
    <dbReference type="NCBI Taxonomy" id="2937440"/>
    <lineage>
        <taxon>Bacteria</taxon>
        <taxon>Pseudomonadati</taxon>
        <taxon>Bacteroidota</taxon>
        <taxon>Cytophagia</taxon>
        <taxon>Cytophagales</taxon>
        <taxon>Cytophagaceae</taxon>
        <taxon>Spirosoma</taxon>
    </lineage>
</organism>
<dbReference type="SUPFAM" id="SSF49464">
    <property type="entry name" value="Carboxypeptidase regulatory domain-like"/>
    <property type="match status" value="1"/>
</dbReference>
<feature type="domain" description="TonB-dependent receptor-like beta-barrel" evidence="10">
    <location>
        <begin position="403"/>
        <end position="1002"/>
    </location>
</feature>
<evidence type="ECO:0000256" key="2">
    <source>
        <dbReference type="ARBA" id="ARBA00022448"/>
    </source>
</evidence>
<keyword evidence="13" id="KW-1185">Reference proteome</keyword>
<keyword evidence="3 8" id="KW-1134">Transmembrane beta strand</keyword>
<name>A0ABT0HTB1_9BACT</name>
<protein>
    <submittedName>
        <fullName evidence="12">TonB-dependent receptor</fullName>
    </submittedName>
</protein>
<feature type="domain" description="TonB-dependent receptor plug" evidence="11">
    <location>
        <begin position="139"/>
        <end position="244"/>
    </location>
</feature>
<evidence type="ECO:0000313" key="12">
    <source>
        <dbReference type="EMBL" id="MCK8494750.1"/>
    </source>
</evidence>
<gene>
    <name evidence="12" type="ORF">M0L20_22975</name>
</gene>
<dbReference type="Gene3D" id="2.60.40.1120">
    <property type="entry name" value="Carboxypeptidase-like, regulatory domain"/>
    <property type="match status" value="1"/>
</dbReference>